<reference evidence="1 2" key="1">
    <citation type="journal article" date="2015" name="Genome Announc.">
        <title>Draft Genome Sequence of Burkholderia sp. Strain PML1(12), an Ectomycorrhizosphere-Inhabiting Bacterium with Effective Mineral-Weathering Ability.</title>
        <authorList>
            <person name="Uroz S."/>
            <person name="Oger P."/>
        </authorList>
    </citation>
    <scope>NUCLEOTIDE SEQUENCE [LARGE SCALE GENOMIC DNA]</scope>
    <source>
        <strain evidence="2">PML1(12)</strain>
    </source>
</reference>
<dbReference type="AlphaFoldDB" id="A0A0J1CL79"/>
<evidence type="ECO:0000313" key="2">
    <source>
        <dbReference type="Proteomes" id="UP000035963"/>
    </source>
</evidence>
<protein>
    <submittedName>
        <fullName evidence="1">Uncharacterized protein</fullName>
    </submittedName>
</protein>
<comment type="caution">
    <text evidence="1">The sequence shown here is derived from an EMBL/GenBank/DDBJ whole genome shotgun (WGS) entry which is preliminary data.</text>
</comment>
<dbReference type="OrthoDB" id="264096at2"/>
<gene>
    <name evidence="1" type="ORF">EOS_37340</name>
</gene>
<dbReference type="RefSeq" id="WP_047897249.1">
    <property type="nucleotide sequence ID" value="NZ_AEJF01000229.1"/>
</dbReference>
<organism evidence="1 2">
    <name type="scientific">Caballeronia mineralivorans PML1(12)</name>
    <dbReference type="NCBI Taxonomy" id="908627"/>
    <lineage>
        <taxon>Bacteria</taxon>
        <taxon>Pseudomonadati</taxon>
        <taxon>Pseudomonadota</taxon>
        <taxon>Betaproteobacteria</taxon>
        <taxon>Burkholderiales</taxon>
        <taxon>Burkholderiaceae</taxon>
        <taxon>Caballeronia</taxon>
    </lineage>
</organism>
<dbReference type="PATRIC" id="fig|908627.4.peg.8372"/>
<accession>A0A0J1CL79</accession>
<dbReference type="EMBL" id="AEJF01000229">
    <property type="protein sequence ID" value="KLU21156.1"/>
    <property type="molecule type" value="Genomic_DNA"/>
</dbReference>
<dbReference type="Proteomes" id="UP000035963">
    <property type="component" value="Unassembled WGS sequence"/>
</dbReference>
<name>A0A0J1CL79_9BURK</name>
<keyword evidence="2" id="KW-1185">Reference proteome</keyword>
<sequence>MNPIDGIVQAVLYEGYMLYPYRASSVKNRQRWTFGSVYPRAWADWSGSDASMMQTECVIEGDDETSVTVRPCFLHLIERDVRELNEPAAAWTGADELSSRPVASLEVGGRRFDAWQEAGEQHVEVPALTLDELCIAGLRLPFSLPGSRVVEPLMEADGRVLGALVRTRAAIDGRVECCATRLAERTFRLTVRIVNATPVDEPQRLNRDAASSFALLSCHAVLAVEGAAFVSSIEPPDELAEAVASCMNIGLWPVLVGSAERRDTMLAAPIILYDYPQVAPESAGDLFDATEIDEILTLRILTMTDAEKREMAAGDERSRALLERTENLSASDLQRLHGTLREVRVDTGGWPDVSEESGDQPNAAAPWAELDAKPRLVCVNVDGVALQVGSRVVLHPHARADIFDLALRDQIATIESIERDFEGNVHVAVTIDCDPGRDFGLARMPGHRFFFSPDEIEPLREERSS</sequence>
<evidence type="ECO:0000313" key="1">
    <source>
        <dbReference type="EMBL" id="KLU21156.1"/>
    </source>
</evidence>
<proteinExistence type="predicted"/>